<proteinExistence type="predicted"/>
<evidence type="ECO:0000259" key="1">
    <source>
        <dbReference type="Pfam" id="PF18726"/>
    </source>
</evidence>
<protein>
    <submittedName>
        <fullName evidence="2">SAV_6107 family HEPN domain-containing protein</fullName>
    </submittedName>
</protein>
<name>A0ABU7JP64_9NOCA</name>
<evidence type="ECO:0000313" key="2">
    <source>
        <dbReference type="EMBL" id="MEE2031522.1"/>
    </source>
</evidence>
<organism evidence="2 3">
    <name type="scientific">Rhodococcus chondri</name>
    <dbReference type="NCBI Taxonomy" id="3065941"/>
    <lineage>
        <taxon>Bacteria</taxon>
        <taxon>Bacillati</taxon>
        <taxon>Actinomycetota</taxon>
        <taxon>Actinomycetes</taxon>
        <taxon>Mycobacteriales</taxon>
        <taxon>Nocardiaceae</taxon>
        <taxon>Rhodococcus</taxon>
    </lineage>
</organism>
<evidence type="ECO:0000313" key="3">
    <source>
        <dbReference type="Proteomes" id="UP001331936"/>
    </source>
</evidence>
<gene>
    <name evidence="2" type="ORF">Q8814_05235</name>
</gene>
<dbReference type="Pfam" id="PF18726">
    <property type="entry name" value="HEPN_SAV_6107"/>
    <property type="match status" value="1"/>
</dbReference>
<sequence>MLSAAAGAENAAERFRLAYLAALRGAGAMVAAAELRAPQRTARRPVTRNAWVLMVRADDTFAGWADFFADRSATRASIEAGVVRGVGDDDAGSFYDEVGRFLHEVEAYLSGEDDREDQIGA</sequence>
<comment type="caution">
    <text evidence="2">The sequence shown here is derived from an EMBL/GenBank/DDBJ whole genome shotgun (WGS) entry which is preliminary data.</text>
</comment>
<keyword evidence="3" id="KW-1185">Reference proteome</keyword>
<accession>A0ABU7JP64</accession>
<dbReference type="InterPro" id="IPR040891">
    <property type="entry name" value="HEPN_SAV_6107"/>
</dbReference>
<dbReference type="EMBL" id="JAUZMZ010000018">
    <property type="protein sequence ID" value="MEE2031522.1"/>
    <property type="molecule type" value="Genomic_DNA"/>
</dbReference>
<dbReference type="Proteomes" id="UP001331936">
    <property type="component" value="Unassembled WGS sequence"/>
</dbReference>
<feature type="domain" description="SAV-6107-like HEPN" evidence="1">
    <location>
        <begin position="5"/>
        <end position="106"/>
    </location>
</feature>
<reference evidence="2 3" key="1">
    <citation type="submission" date="2023-08" db="EMBL/GenBank/DDBJ databases">
        <authorList>
            <person name="Girao M."/>
            <person name="Carvalho M.F."/>
        </authorList>
    </citation>
    <scope>NUCLEOTIDE SEQUENCE [LARGE SCALE GENOMIC DNA]</scope>
    <source>
        <strain evidence="2 3">CC-R104</strain>
    </source>
</reference>
<dbReference type="RefSeq" id="WP_330150960.1">
    <property type="nucleotide sequence ID" value="NZ_JAUZMZ010000018.1"/>
</dbReference>